<keyword evidence="1" id="KW-1133">Transmembrane helix</keyword>
<dbReference type="RefSeq" id="WP_132818632.1">
    <property type="nucleotide sequence ID" value="NZ_SMKI01000145.1"/>
</dbReference>
<dbReference type="EMBL" id="SMKI01000145">
    <property type="protein sequence ID" value="TDC74499.1"/>
    <property type="molecule type" value="Genomic_DNA"/>
</dbReference>
<feature type="transmembrane region" description="Helical" evidence="1">
    <location>
        <begin position="158"/>
        <end position="180"/>
    </location>
</feature>
<name>A0A4R4TK19_9ACTN</name>
<keyword evidence="3" id="KW-1185">Reference proteome</keyword>
<comment type="caution">
    <text evidence="2">The sequence shown here is derived from an EMBL/GenBank/DDBJ whole genome shotgun (WGS) entry which is preliminary data.</text>
</comment>
<reference evidence="2 3" key="1">
    <citation type="submission" date="2019-03" db="EMBL/GenBank/DDBJ databases">
        <title>Draft genome sequences of novel Actinobacteria.</title>
        <authorList>
            <person name="Sahin N."/>
            <person name="Ay H."/>
            <person name="Saygin H."/>
        </authorList>
    </citation>
    <scope>NUCLEOTIDE SEQUENCE [LARGE SCALE GENOMIC DNA]</scope>
    <source>
        <strain evidence="2 3">DSM 41900</strain>
    </source>
</reference>
<sequence length="181" mass="17660">MGVPARLMVLLTGVAGAVDAAAFIELDEVFVANQTGNGVLLAIGLATSVLPGHAVGGVAGPAASLLGFCVGGVAAAWLGRLVPAWGVLVLEVALLSAAAGFVWAPSALCAALLASAMGAQSVYAVRAGVPGVTTTVVTGTLAALFVRATGGARERQNAPLLALVWLAYFVGALGGAVVTLA</sequence>
<evidence type="ECO:0000313" key="2">
    <source>
        <dbReference type="EMBL" id="TDC74499.1"/>
    </source>
</evidence>
<protein>
    <submittedName>
        <fullName evidence="2">DUF1275 domain-containing protein</fullName>
    </submittedName>
</protein>
<dbReference type="OrthoDB" id="4272751at2"/>
<dbReference type="InterPro" id="IPR010699">
    <property type="entry name" value="DUF1275"/>
</dbReference>
<dbReference type="AlphaFoldDB" id="A0A4R4TK19"/>
<dbReference type="Pfam" id="PF06912">
    <property type="entry name" value="DUF1275"/>
    <property type="match status" value="1"/>
</dbReference>
<dbReference type="Proteomes" id="UP000295345">
    <property type="component" value="Unassembled WGS sequence"/>
</dbReference>
<evidence type="ECO:0000256" key="1">
    <source>
        <dbReference type="SAM" id="Phobius"/>
    </source>
</evidence>
<gene>
    <name evidence="2" type="ORF">E1283_15555</name>
</gene>
<proteinExistence type="predicted"/>
<dbReference type="PANTHER" id="PTHR37314">
    <property type="entry name" value="SLR0142 PROTEIN"/>
    <property type="match status" value="1"/>
</dbReference>
<organism evidence="2 3">
    <name type="scientific">Streptomyces hainanensis</name>
    <dbReference type="NCBI Taxonomy" id="402648"/>
    <lineage>
        <taxon>Bacteria</taxon>
        <taxon>Bacillati</taxon>
        <taxon>Actinomycetota</taxon>
        <taxon>Actinomycetes</taxon>
        <taxon>Kitasatosporales</taxon>
        <taxon>Streptomycetaceae</taxon>
        <taxon>Streptomyces</taxon>
    </lineage>
</organism>
<dbReference type="PANTHER" id="PTHR37314:SF4">
    <property type="entry name" value="UPF0700 TRANSMEMBRANE PROTEIN YOAK"/>
    <property type="match status" value="1"/>
</dbReference>
<keyword evidence="1" id="KW-0472">Membrane</keyword>
<evidence type="ECO:0000313" key="3">
    <source>
        <dbReference type="Proteomes" id="UP000295345"/>
    </source>
</evidence>
<feature type="transmembrane region" description="Helical" evidence="1">
    <location>
        <begin position="58"/>
        <end position="78"/>
    </location>
</feature>
<feature type="transmembrane region" description="Helical" evidence="1">
    <location>
        <begin position="85"/>
        <end position="103"/>
    </location>
</feature>
<feature type="transmembrane region" description="Helical" evidence="1">
    <location>
        <begin position="123"/>
        <end position="146"/>
    </location>
</feature>
<accession>A0A4R4TK19</accession>
<keyword evidence="1" id="KW-0812">Transmembrane</keyword>